<sequence length="123" mass="13601">MLPLMSKLVLSALLSTATLIDPTTPKALSFEASAFVTNTNKIRLSVLKTGEKPVTVTLRNSQHEVLYQQTLSKKESKQAFLFSVEDLTDGEYELEIASIEGRIRKQVKLSSASVETTRVIAMQ</sequence>
<gene>
    <name evidence="2" type="ORF">DYU11_12205</name>
</gene>
<dbReference type="OrthoDB" id="957607at2"/>
<evidence type="ECO:0000313" key="3">
    <source>
        <dbReference type="Proteomes" id="UP000283523"/>
    </source>
</evidence>
<feature type="chain" id="PRO_5019501273" description="DUF3244 domain-containing protein" evidence="1">
    <location>
        <begin position="21"/>
        <end position="123"/>
    </location>
</feature>
<proteinExistence type="predicted"/>
<keyword evidence="3" id="KW-1185">Reference proteome</keyword>
<evidence type="ECO:0008006" key="4">
    <source>
        <dbReference type="Google" id="ProtNLM"/>
    </source>
</evidence>
<comment type="caution">
    <text evidence="2">The sequence shown here is derived from an EMBL/GenBank/DDBJ whole genome shotgun (WGS) entry which is preliminary data.</text>
</comment>
<dbReference type="Gene3D" id="2.60.40.3080">
    <property type="match status" value="1"/>
</dbReference>
<dbReference type="Proteomes" id="UP000283523">
    <property type="component" value="Unassembled WGS sequence"/>
</dbReference>
<dbReference type="EMBL" id="QXED01000003">
    <property type="protein sequence ID" value="RIV23732.1"/>
    <property type="molecule type" value="Genomic_DNA"/>
</dbReference>
<dbReference type="AlphaFoldDB" id="A0A418MBG9"/>
<organism evidence="2 3">
    <name type="scientific">Fibrisoma montanum</name>
    <dbReference type="NCBI Taxonomy" id="2305895"/>
    <lineage>
        <taxon>Bacteria</taxon>
        <taxon>Pseudomonadati</taxon>
        <taxon>Bacteroidota</taxon>
        <taxon>Cytophagia</taxon>
        <taxon>Cytophagales</taxon>
        <taxon>Spirosomataceae</taxon>
        <taxon>Fibrisoma</taxon>
    </lineage>
</organism>
<feature type="signal peptide" evidence="1">
    <location>
        <begin position="1"/>
        <end position="20"/>
    </location>
</feature>
<keyword evidence="1" id="KW-0732">Signal</keyword>
<reference evidence="2 3" key="1">
    <citation type="submission" date="2018-08" db="EMBL/GenBank/DDBJ databases">
        <title>Fibrisoma montanum sp. nov., isolated from Danxia mountain soil.</title>
        <authorList>
            <person name="Huang Y."/>
        </authorList>
    </citation>
    <scope>NUCLEOTIDE SEQUENCE [LARGE SCALE GENOMIC DNA]</scope>
    <source>
        <strain evidence="2 3">HYT19</strain>
    </source>
</reference>
<dbReference type="RefSeq" id="WP_119667948.1">
    <property type="nucleotide sequence ID" value="NZ_QXED01000003.1"/>
</dbReference>
<evidence type="ECO:0000313" key="2">
    <source>
        <dbReference type="EMBL" id="RIV23732.1"/>
    </source>
</evidence>
<name>A0A418MBG9_9BACT</name>
<evidence type="ECO:0000256" key="1">
    <source>
        <dbReference type="SAM" id="SignalP"/>
    </source>
</evidence>
<accession>A0A418MBG9</accession>
<protein>
    <recommendedName>
        <fullName evidence="4">DUF3244 domain-containing protein</fullName>
    </recommendedName>
</protein>